<keyword evidence="1" id="KW-0934">Plastid</keyword>
<dbReference type="PANTHER" id="PTHR36083">
    <property type="entry name" value="50S RIBOSOMAL PROTEIN L32, CHLOROPLASTIC"/>
    <property type="match status" value="1"/>
</dbReference>
<keyword evidence="1" id="KW-0689">Ribosomal protein</keyword>
<reference evidence="1" key="1">
    <citation type="submission" date="2013-11" db="EMBL/GenBank/DDBJ databases">
        <title>Plastid genome evolution in Erodium.</title>
        <authorList>
            <person name="Blazier J.C."/>
            <person name="Jansen R.K."/>
        </authorList>
    </citation>
    <scope>NUCLEOTIDE SEQUENCE</scope>
</reference>
<accession>A0A0A0PFV7</accession>
<dbReference type="RefSeq" id="YP_009111619.1">
    <property type="nucleotide sequence ID" value="NC_025907.1"/>
</dbReference>
<dbReference type="InterPro" id="IPR044958">
    <property type="entry name" value="Ribosomal_bL32_plant/cyanobact"/>
</dbReference>
<dbReference type="RefSeq" id="YP_009111580.1">
    <property type="nucleotide sequence ID" value="NC_025907.1"/>
</dbReference>
<evidence type="ECO:0000313" key="1">
    <source>
        <dbReference type="EMBL" id="AHH80591.1"/>
    </source>
</evidence>
<keyword evidence="1" id="KW-0687">Ribonucleoprotein</keyword>
<dbReference type="GeneID" id="22548208"/>
<gene>
    <name evidence="1" type="primary">rpl32</name>
</gene>
<geneLocation type="plastid" evidence="1"/>
<dbReference type="PANTHER" id="PTHR36083:SF1">
    <property type="entry name" value="LARGE RIBOSOMAL SUBUNIT PROTEIN BL32C"/>
    <property type="match status" value="1"/>
</dbReference>
<sequence length="89" mass="10057">MALPKKRRSNSKQKIRKNIWKAQASSAALKSISFGKSLLLSDFFCMLFSTSNLPFSRFSDPLKMVTKTVGKPIGFGFNIKHTKEVSTWN</sequence>
<dbReference type="EMBL" id="KF804069">
    <property type="protein sequence ID" value="AHH80591.1"/>
    <property type="molecule type" value="Genomic_DNA"/>
</dbReference>
<dbReference type="EMBL" id="KF804069">
    <property type="protein sequence ID" value="AHH80630.1"/>
    <property type="molecule type" value="Genomic_DNA"/>
</dbReference>
<name>A0A0A0PFV7_9ROSI</name>
<dbReference type="GO" id="GO:0005840">
    <property type="term" value="C:ribosome"/>
    <property type="evidence" value="ECO:0007669"/>
    <property type="project" value="UniProtKB-KW"/>
</dbReference>
<organism evidence="1">
    <name type="scientific">Erodium gruinum</name>
    <dbReference type="NCBI Taxonomy" id="337380"/>
    <lineage>
        <taxon>Eukaryota</taxon>
        <taxon>Viridiplantae</taxon>
        <taxon>Streptophyta</taxon>
        <taxon>Embryophyta</taxon>
        <taxon>Tracheophyta</taxon>
        <taxon>Spermatophyta</taxon>
        <taxon>Magnoliopsida</taxon>
        <taxon>eudicotyledons</taxon>
        <taxon>Gunneridae</taxon>
        <taxon>Pentapetalae</taxon>
        <taxon>rosids</taxon>
        <taxon>malvids</taxon>
        <taxon>Geraniales</taxon>
        <taxon>Geraniaceae</taxon>
        <taxon>Erodium</taxon>
    </lineage>
</organism>
<protein>
    <submittedName>
        <fullName evidence="1">Ribosomal protein L32</fullName>
    </submittedName>
</protein>
<proteinExistence type="predicted"/>
<dbReference type="AlphaFoldDB" id="A0A0A0PFV7"/>
<dbReference type="GeneID" id="22548275"/>